<dbReference type="InterPro" id="IPR002068">
    <property type="entry name" value="A-crystallin/Hsp20_dom"/>
</dbReference>
<reference evidence="4 5" key="1">
    <citation type="submission" date="2020-07" db="EMBL/GenBank/DDBJ databases">
        <title>Genomic Encyclopedia of Archaeal and Bacterial Type Strains, Phase II (KMG-II): from individual species to whole genera.</title>
        <authorList>
            <person name="Goeker M."/>
        </authorList>
    </citation>
    <scope>NUCLEOTIDE SEQUENCE [LARGE SCALE GENOMIC DNA]</scope>
    <source>
        <strain evidence="4 5">DSM 21226</strain>
    </source>
</reference>
<protein>
    <submittedName>
        <fullName evidence="4">HSP20 family protein</fullName>
    </submittedName>
</protein>
<dbReference type="Proteomes" id="UP000518288">
    <property type="component" value="Unassembled WGS sequence"/>
</dbReference>
<evidence type="ECO:0000313" key="4">
    <source>
        <dbReference type="EMBL" id="NYG33821.1"/>
    </source>
</evidence>
<organism evidence="4 5">
    <name type="scientific">Sphaerotilus montanus</name>
    <dbReference type="NCBI Taxonomy" id="522889"/>
    <lineage>
        <taxon>Bacteria</taxon>
        <taxon>Pseudomonadati</taxon>
        <taxon>Pseudomonadota</taxon>
        <taxon>Betaproteobacteria</taxon>
        <taxon>Burkholderiales</taxon>
        <taxon>Sphaerotilaceae</taxon>
        <taxon>Sphaerotilus</taxon>
    </lineage>
</organism>
<dbReference type="CDD" id="cd06464">
    <property type="entry name" value="ACD_sHsps-like"/>
    <property type="match status" value="1"/>
</dbReference>
<feature type="domain" description="SHSP" evidence="3">
    <location>
        <begin position="57"/>
        <end position="169"/>
    </location>
</feature>
<dbReference type="Gene3D" id="2.60.40.790">
    <property type="match status" value="1"/>
</dbReference>
<dbReference type="PANTHER" id="PTHR11527">
    <property type="entry name" value="HEAT-SHOCK PROTEIN 20 FAMILY MEMBER"/>
    <property type="match status" value="1"/>
</dbReference>
<dbReference type="InterPro" id="IPR008978">
    <property type="entry name" value="HSP20-like_chaperone"/>
</dbReference>
<comment type="caution">
    <text evidence="4">The sequence shown here is derived from an EMBL/GenBank/DDBJ whole genome shotgun (WGS) entry which is preliminary data.</text>
</comment>
<evidence type="ECO:0000256" key="2">
    <source>
        <dbReference type="RuleBase" id="RU003616"/>
    </source>
</evidence>
<name>A0A7Y9U7S4_9BURK</name>
<keyword evidence="5" id="KW-1185">Reference proteome</keyword>
<dbReference type="PROSITE" id="PS01031">
    <property type="entry name" value="SHSP"/>
    <property type="match status" value="1"/>
</dbReference>
<dbReference type="InterPro" id="IPR031107">
    <property type="entry name" value="Small_HSP"/>
</dbReference>
<evidence type="ECO:0000256" key="1">
    <source>
        <dbReference type="PROSITE-ProRule" id="PRU00285"/>
    </source>
</evidence>
<dbReference type="EMBL" id="JACCFH010000001">
    <property type="protein sequence ID" value="NYG33821.1"/>
    <property type="molecule type" value="Genomic_DNA"/>
</dbReference>
<evidence type="ECO:0000259" key="3">
    <source>
        <dbReference type="PROSITE" id="PS01031"/>
    </source>
</evidence>
<dbReference type="SUPFAM" id="SSF49764">
    <property type="entry name" value="HSP20-like chaperones"/>
    <property type="match status" value="1"/>
</dbReference>
<evidence type="ECO:0000313" key="5">
    <source>
        <dbReference type="Proteomes" id="UP000518288"/>
    </source>
</evidence>
<proteinExistence type="inferred from homology"/>
<gene>
    <name evidence="4" type="ORF">BDD16_002807</name>
</gene>
<comment type="similarity">
    <text evidence="1 2">Belongs to the small heat shock protein (HSP20) family.</text>
</comment>
<dbReference type="AlphaFoldDB" id="A0A7Y9U7S4"/>
<dbReference type="Pfam" id="PF00011">
    <property type="entry name" value="HSP20"/>
    <property type="match status" value="1"/>
</dbReference>
<dbReference type="RefSeq" id="WP_218897815.1">
    <property type="nucleotide sequence ID" value="NZ_CAXYYM010000022.1"/>
</dbReference>
<sequence length="169" mass="18785">MIKIDELREGFGSFWGSVSEGWDRLRHTAAGALTRFKPGEQTALPDRGQIDDPLHFPAQSWSMLGGDVFEDEQRLVVRIEAPGMEKDNFAIEISGDTLVVRGEKRFEGETTEGRWRVLQCAYGAFQRTVPLPAAVRGDEAKASYRNGVLKIDLPKVQPGKPTSVNIKVD</sequence>
<accession>A0A7Y9U7S4</accession>